<dbReference type="InterPro" id="IPR032387">
    <property type="entry name" value="ACAS_N"/>
</dbReference>
<dbReference type="SUPFAM" id="SSF56801">
    <property type="entry name" value="Acetyl-CoA synthetase-like"/>
    <property type="match status" value="1"/>
</dbReference>
<keyword evidence="4" id="KW-1185">Reference proteome</keyword>
<proteinExistence type="predicted"/>
<dbReference type="InterPro" id="IPR042099">
    <property type="entry name" value="ANL_N_sf"/>
</dbReference>
<evidence type="ECO:0000259" key="2">
    <source>
        <dbReference type="Pfam" id="PF16177"/>
    </source>
</evidence>
<dbReference type="Gene3D" id="3.40.50.12780">
    <property type="entry name" value="N-terminal domain of ligase-like"/>
    <property type="match status" value="1"/>
</dbReference>
<evidence type="ECO:0000313" key="4">
    <source>
        <dbReference type="Proteomes" id="UP000485058"/>
    </source>
</evidence>
<feature type="region of interest" description="Disordered" evidence="1">
    <location>
        <begin position="1"/>
        <end position="29"/>
    </location>
</feature>
<dbReference type="GO" id="GO:0006085">
    <property type="term" value="P:acetyl-CoA biosynthetic process"/>
    <property type="evidence" value="ECO:0007669"/>
    <property type="project" value="TreeGrafter"/>
</dbReference>
<reference evidence="3 4" key="1">
    <citation type="submission" date="2020-02" db="EMBL/GenBank/DDBJ databases">
        <title>Draft genome sequence of Haematococcus lacustris strain NIES-144.</title>
        <authorList>
            <person name="Morimoto D."/>
            <person name="Nakagawa S."/>
            <person name="Yoshida T."/>
            <person name="Sawayama S."/>
        </authorList>
    </citation>
    <scope>NUCLEOTIDE SEQUENCE [LARGE SCALE GENOMIC DNA]</scope>
    <source>
        <strain evidence="3 4">NIES-144</strain>
    </source>
</reference>
<dbReference type="PANTHER" id="PTHR24095:SF14">
    <property type="entry name" value="ACETYL-COENZYME A SYNTHETASE 1"/>
    <property type="match status" value="1"/>
</dbReference>
<gene>
    <name evidence="3" type="ORF">HaLaN_30875</name>
</gene>
<sequence>MAALTCHGPASLPGVATRTSRRSAPALRGSRLSAQAQAQAVAAPVQRSHTTLDKFVSSREEYDALYQASVEQPAKFWAEVAEQFHWHKKWDEDHHSFNFDVRKGPIEISWFKGGLTNICYNSLDRHVLAGHGDQPCMLFEGNDPGREKQLTYREVLEEVCRL</sequence>
<comment type="caution">
    <text evidence="3">The sequence shown here is derived from an EMBL/GenBank/DDBJ whole genome shotgun (WGS) entry which is preliminary data.</text>
</comment>
<protein>
    <submittedName>
        <fullName evidence="3">Acetyl-coenzyme A synthetase</fullName>
    </submittedName>
</protein>
<dbReference type="GO" id="GO:0003987">
    <property type="term" value="F:acetate-CoA ligase activity"/>
    <property type="evidence" value="ECO:0007669"/>
    <property type="project" value="TreeGrafter"/>
</dbReference>
<evidence type="ECO:0000313" key="3">
    <source>
        <dbReference type="EMBL" id="GFH31767.1"/>
    </source>
</evidence>
<dbReference type="Proteomes" id="UP000485058">
    <property type="component" value="Unassembled WGS sequence"/>
</dbReference>
<name>A0A6A0AIQ7_HAELA</name>
<dbReference type="EMBL" id="BLLF01005924">
    <property type="protein sequence ID" value="GFH31767.1"/>
    <property type="molecule type" value="Genomic_DNA"/>
</dbReference>
<dbReference type="AlphaFoldDB" id="A0A6A0AIQ7"/>
<dbReference type="PANTHER" id="PTHR24095">
    <property type="entry name" value="ACETYL-COENZYME A SYNTHETASE"/>
    <property type="match status" value="1"/>
</dbReference>
<feature type="non-terminal residue" evidence="3">
    <location>
        <position position="1"/>
    </location>
</feature>
<feature type="non-terminal residue" evidence="3">
    <location>
        <position position="162"/>
    </location>
</feature>
<feature type="domain" description="Acetyl-coenzyme A synthetase N-terminal" evidence="2">
    <location>
        <begin position="62"/>
        <end position="121"/>
    </location>
</feature>
<organism evidence="3 4">
    <name type="scientific">Haematococcus lacustris</name>
    <name type="common">Green alga</name>
    <name type="synonym">Haematococcus pluvialis</name>
    <dbReference type="NCBI Taxonomy" id="44745"/>
    <lineage>
        <taxon>Eukaryota</taxon>
        <taxon>Viridiplantae</taxon>
        <taxon>Chlorophyta</taxon>
        <taxon>core chlorophytes</taxon>
        <taxon>Chlorophyceae</taxon>
        <taxon>CS clade</taxon>
        <taxon>Chlamydomonadales</taxon>
        <taxon>Haematococcaceae</taxon>
        <taxon>Haematococcus</taxon>
    </lineage>
</organism>
<dbReference type="Pfam" id="PF16177">
    <property type="entry name" value="ACAS_N"/>
    <property type="match status" value="1"/>
</dbReference>
<accession>A0A6A0AIQ7</accession>
<evidence type="ECO:0000256" key="1">
    <source>
        <dbReference type="SAM" id="MobiDB-lite"/>
    </source>
</evidence>